<dbReference type="Proteomes" id="UP000002624">
    <property type="component" value="Unassembled WGS sequence"/>
</dbReference>
<accession>C6HKU9</accession>
<dbReference type="OMA" id="FTTRHDP"/>
<dbReference type="OrthoDB" id="288590at2759"/>
<dbReference type="PANTHER" id="PTHR47990">
    <property type="entry name" value="2-OXOGLUTARATE (2OG) AND FE(II)-DEPENDENT OXYGENASE SUPERFAMILY PROTEIN-RELATED"/>
    <property type="match status" value="1"/>
</dbReference>
<comment type="similarity">
    <text evidence="1 2">Belongs to the iron/ascorbate-dependent oxidoreductase family.</text>
</comment>
<dbReference type="InterPro" id="IPR005123">
    <property type="entry name" value="Oxoglu/Fe-dep_dioxygenase_dom"/>
</dbReference>
<evidence type="ECO:0000256" key="3">
    <source>
        <dbReference type="SAM" id="MobiDB-lite"/>
    </source>
</evidence>
<evidence type="ECO:0000313" key="6">
    <source>
        <dbReference type="Proteomes" id="UP000002624"/>
    </source>
</evidence>
<sequence length="333" mass="36142">MTENKLSRAAPVQLPVINISEATPTVGKAMIDAATKSGFFYVDSSSSDFSNADLENAFAMGRDFFASPYEEKAAVAIGTNNKGWSGMHAETLDPEHQQTCNRILTLLAIGLDIPENWFTSRHDPVLGPSGCTLRFLYYPSIDSPASSTFKHGIDVRAGAHSDYGSITLLFQRDGQPGLEILTSTGEWAPVPVRPITDGGGGATASKGAIFPPILINIGDLLSYWTAGLLKSTVHRVVFPQEDQQQQQDRSDRSRDRYSIAYFCHPVDHTELVPVPSQLVEERIKQNTIAAMGQRQRLGNSDDAGDAGEAPLTAREHLAGRLAATYGGSKEEYQ</sequence>
<name>C6HKU9_AJECH</name>
<dbReference type="PROSITE" id="PS51471">
    <property type="entry name" value="FE2OG_OXY"/>
    <property type="match status" value="1"/>
</dbReference>
<dbReference type="VEuPathDB" id="FungiDB:HCDG_06830"/>
<reference evidence="6" key="1">
    <citation type="submission" date="2009-05" db="EMBL/GenBank/DDBJ databases">
        <title>The genome sequence of Ajellomyces capsulatus strain H143.</title>
        <authorList>
            <person name="Champion M."/>
            <person name="Cuomo C.A."/>
            <person name="Ma L.-J."/>
            <person name="Henn M.R."/>
            <person name="Sil A."/>
            <person name="Goldman B."/>
            <person name="Young S.K."/>
            <person name="Kodira C.D."/>
            <person name="Zeng Q."/>
            <person name="Koehrsen M."/>
            <person name="Alvarado L."/>
            <person name="Berlin A.M."/>
            <person name="Borenstein D."/>
            <person name="Chen Z."/>
            <person name="Engels R."/>
            <person name="Freedman E."/>
            <person name="Gellesch M."/>
            <person name="Goldberg J."/>
            <person name="Griggs A."/>
            <person name="Gujja S."/>
            <person name="Heiman D.I."/>
            <person name="Hepburn T.A."/>
            <person name="Howarth C."/>
            <person name="Jen D."/>
            <person name="Larson L."/>
            <person name="Lewis B."/>
            <person name="Mehta T."/>
            <person name="Park D."/>
            <person name="Pearson M."/>
            <person name="Roberts A."/>
            <person name="Saif S."/>
            <person name="Shea T.D."/>
            <person name="Shenoy N."/>
            <person name="Sisk P."/>
            <person name="Stolte C."/>
            <person name="Sykes S."/>
            <person name="Walk T."/>
            <person name="White J."/>
            <person name="Yandava C."/>
            <person name="Klein B."/>
            <person name="McEwen J.G."/>
            <person name="Puccia R."/>
            <person name="Goldman G.H."/>
            <person name="Felipe M.S."/>
            <person name="Nino-Vega G."/>
            <person name="San-Blas G."/>
            <person name="Taylor J.W."/>
            <person name="Mendoza L."/>
            <person name="Galagan J.E."/>
            <person name="Nusbaum C."/>
            <person name="Birren B.W."/>
        </authorList>
    </citation>
    <scope>NUCLEOTIDE SEQUENCE [LARGE SCALE GENOMIC DNA]</scope>
    <source>
        <strain evidence="6">H143</strain>
    </source>
</reference>
<feature type="region of interest" description="Disordered" evidence="3">
    <location>
        <begin position="291"/>
        <end position="313"/>
    </location>
</feature>
<dbReference type="Pfam" id="PF03171">
    <property type="entry name" value="2OG-FeII_Oxy"/>
    <property type="match status" value="1"/>
</dbReference>
<dbReference type="SUPFAM" id="SSF51197">
    <property type="entry name" value="Clavaminate synthase-like"/>
    <property type="match status" value="1"/>
</dbReference>
<evidence type="ECO:0000256" key="1">
    <source>
        <dbReference type="ARBA" id="ARBA00008056"/>
    </source>
</evidence>
<evidence type="ECO:0000313" key="5">
    <source>
        <dbReference type="EMBL" id="EER38886.1"/>
    </source>
</evidence>
<keyword evidence="2" id="KW-0408">Iron</keyword>
<dbReference type="GO" id="GO:0046872">
    <property type="term" value="F:metal ion binding"/>
    <property type="evidence" value="ECO:0007669"/>
    <property type="project" value="UniProtKB-KW"/>
</dbReference>
<dbReference type="Pfam" id="PF14226">
    <property type="entry name" value="DIOX_N"/>
    <property type="match status" value="1"/>
</dbReference>
<dbReference type="HOGENOM" id="CLU_010119_6_2_1"/>
<dbReference type="InterPro" id="IPR050231">
    <property type="entry name" value="Iron_ascorbate_oxido_reductase"/>
</dbReference>
<dbReference type="GO" id="GO:0044283">
    <property type="term" value="P:small molecule biosynthetic process"/>
    <property type="evidence" value="ECO:0007669"/>
    <property type="project" value="UniProtKB-ARBA"/>
</dbReference>
<evidence type="ECO:0000256" key="2">
    <source>
        <dbReference type="RuleBase" id="RU003682"/>
    </source>
</evidence>
<keyword evidence="2" id="KW-0479">Metal-binding</keyword>
<keyword evidence="2" id="KW-0560">Oxidoreductase</keyword>
<protein>
    <submittedName>
        <fullName evidence="5">Oxidoreductase</fullName>
    </submittedName>
</protein>
<dbReference type="InterPro" id="IPR027443">
    <property type="entry name" value="IPNS-like_sf"/>
</dbReference>
<dbReference type="STRING" id="544712.C6HKU9"/>
<dbReference type="EMBL" id="GG692430">
    <property type="protein sequence ID" value="EER38886.1"/>
    <property type="molecule type" value="Genomic_DNA"/>
</dbReference>
<organism evidence="5 6">
    <name type="scientific">Ajellomyces capsulatus (strain H143)</name>
    <name type="common">Darling's disease fungus</name>
    <name type="synonym">Histoplasma capsulatum</name>
    <dbReference type="NCBI Taxonomy" id="544712"/>
    <lineage>
        <taxon>Eukaryota</taxon>
        <taxon>Fungi</taxon>
        <taxon>Dikarya</taxon>
        <taxon>Ascomycota</taxon>
        <taxon>Pezizomycotina</taxon>
        <taxon>Eurotiomycetes</taxon>
        <taxon>Eurotiomycetidae</taxon>
        <taxon>Onygenales</taxon>
        <taxon>Ajellomycetaceae</taxon>
        <taxon>Histoplasma</taxon>
    </lineage>
</organism>
<dbReference type="InterPro" id="IPR026992">
    <property type="entry name" value="DIOX_N"/>
</dbReference>
<proteinExistence type="inferred from homology"/>
<dbReference type="InterPro" id="IPR044861">
    <property type="entry name" value="IPNS-like_FE2OG_OXY"/>
</dbReference>
<dbReference type="Gene3D" id="2.60.120.330">
    <property type="entry name" value="B-lactam Antibiotic, Isopenicillin N Synthase, Chain"/>
    <property type="match status" value="2"/>
</dbReference>
<dbReference type="GO" id="GO:0016491">
    <property type="term" value="F:oxidoreductase activity"/>
    <property type="evidence" value="ECO:0007669"/>
    <property type="project" value="UniProtKB-KW"/>
</dbReference>
<feature type="domain" description="Fe2OG dioxygenase" evidence="4">
    <location>
        <begin position="127"/>
        <end position="265"/>
    </location>
</feature>
<gene>
    <name evidence="5" type="ORF">HCDG_06830</name>
</gene>
<evidence type="ECO:0000259" key="4">
    <source>
        <dbReference type="PROSITE" id="PS51471"/>
    </source>
</evidence>
<dbReference type="AlphaFoldDB" id="C6HKU9"/>